<dbReference type="PROSITE" id="PS50297">
    <property type="entry name" value="ANK_REP_REGION"/>
    <property type="match status" value="3"/>
</dbReference>
<feature type="repeat" description="ANK" evidence="3">
    <location>
        <begin position="126"/>
        <end position="158"/>
    </location>
</feature>
<dbReference type="PRINTS" id="PR01415">
    <property type="entry name" value="ANKYRIN"/>
</dbReference>
<dbReference type="Pfam" id="PF00023">
    <property type="entry name" value="Ank"/>
    <property type="match status" value="1"/>
</dbReference>
<dbReference type="InterPro" id="IPR036770">
    <property type="entry name" value="Ankyrin_rpt-contain_sf"/>
</dbReference>
<keyword evidence="2 3" id="KW-0040">ANK repeat</keyword>
<evidence type="ECO:0000313" key="5">
    <source>
        <dbReference type="Proteomes" id="UP000018817"/>
    </source>
</evidence>
<feature type="repeat" description="ANK" evidence="3">
    <location>
        <begin position="159"/>
        <end position="191"/>
    </location>
</feature>
<evidence type="ECO:0000313" key="4">
    <source>
        <dbReference type="EMBL" id="ETN01492.1"/>
    </source>
</evidence>
<dbReference type="PROSITE" id="PS50088">
    <property type="entry name" value="ANK_REPEAT"/>
    <property type="match status" value="3"/>
</dbReference>
<dbReference type="OrthoDB" id="158567at2759"/>
<dbReference type="RefSeq" id="XP_008913181.1">
    <property type="nucleotide sequence ID" value="XM_008914933.1"/>
</dbReference>
<dbReference type="SUPFAM" id="SSF48403">
    <property type="entry name" value="Ankyrin repeat"/>
    <property type="match status" value="1"/>
</dbReference>
<dbReference type="Proteomes" id="UP000018817">
    <property type="component" value="Unassembled WGS sequence"/>
</dbReference>
<gene>
    <name evidence="4" type="ORF">PPTG_17222</name>
</gene>
<dbReference type="InterPro" id="IPR002110">
    <property type="entry name" value="Ankyrin_rpt"/>
</dbReference>
<dbReference type="Gene3D" id="1.25.40.20">
    <property type="entry name" value="Ankyrin repeat-containing domain"/>
    <property type="match status" value="2"/>
</dbReference>
<reference evidence="4 5" key="2">
    <citation type="submission" date="2013-11" db="EMBL/GenBank/DDBJ databases">
        <title>The Genome Sequence of Phytophthora parasitica INRA-310.</title>
        <authorList>
            <consortium name="The Broad Institute Genomics Platform"/>
            <person name="Russ C."/>
            <person name="Tyler B."/>
            <person name="Panabieres F."/>
            <person name="Shan W."/>
            <person name="Tripathy S."/>
            <person name="Grunwald N."/>
            <person name="Machado M."/>
            <person name="Johnson C.S."/>
            <person name="Arredondo F."/>
            <person name="Hong C."/>
            <person name="Coffey M."/>
            <person name="Young S.K."/>
            <person name="Zeng Q."/>
            <person name="Gargeya S."/>
            <person name="Fitzgerald M."/>
            <person name="Abouelleil A."/>
            <person name="Alvarado L."/>
            <person name="Chapman S.B."/>
            <person name="Gainer-Dewar J."/>
            <person name="Goldberg J."/>
            <person name="Griggs A."/>
            <person name="Gujja S."/>
            <person name="Hansen M."/>
            <person name="Howarth C."/>
            <person name="Imamovic A."/>
            <person name="Ireland A."/>
            <person name="Larimer J."/>
            <person name="McCowan C."/>
            <person name="Murphy C."/>
            <person name="Pearson M."/>
            <person name="Poon T.W."/>
            <person name="Priest M."/>
            <person name="Roberts A."/>
            <person name="Saif S."/>
            <person name="Shea T."/>
            <person name="Sykes S."/>
            <person name="Wortman J."/>
            <person name="Nusbaum C."/>
            <person name="Birren B."/>
        </authorList>
    </citation>
    <scope>NUCLEOTIDE SEQUENCE [LARGE SCALE GENOMIC DNA]</scope>
    <source>
        <strain evidence="4 5">INRA-310</strain>
    </source>
</reference>
<dbReference type="SUPFAM" id="SSF52540">
    <property type="entry name" value="P-loop containing nucleoside triphosphate hydrolases"/>
    <property type="match status" value="1"/>
</dbReference>
<dbReference type="Pfam" id="PF12796">
    <property type="entry name" value="Ank_2"/>
    <property type="match status" value="1"/>
</dbReference>
<dbReference type="STRING" id="761204.W2PKV8"/>
<evidence type="ECO:0000256" key="1">
    <source>
        <dbReference type="ARBA" id="ARBA00022737"/>
    </source>
</evidence>
<dbReference type="PANTHER" id="PTHR24171">
    <property type="entry name" value="ANKYRIN REPEAT DOMAIN-CONTAINING PROTEIN 39-RELATED"/>
    <property type="match status" value="1"/>
</dbReference>
<organism evidence="4 5">
    <name type="scientific">Phytophthora nicotianae (strain INRA-310)</name>
    <name type="common">Phytophthora parasitica</name>
    <dbReference type="NCBI Taxonomy" id="761204"/>
    <lineage>
        <taxon>Eukaryota</taxon>
        <taxon>Sar</taxon>
        <taxon>Stramenopiles</taxon>
        <taxon>Oomycota</taxon>
        <taxon>Peronosporomycetes</taxon>
        <taxon>Peronosporales</taxon>
        <taxon>Peronosporaceae</taxon>
        <taxon>Phytophthora</taxon>
    </lineage>
</organism>
<sequence length="341" mass="37534">MTGEDEVIALHAALKGEMEKKLQWLQERGVSLGYNEYIAGDLAALLEYIEKKEITSIRLDELNKTWNAFGEETVEEIKSLVAGGADIDARNEDGWTALHYAAQNGNTDVVSLLLDRGADVNAVEEGGWTALHYGASNGNADMVSLLLDGGADVNAVEKDGRTALHYAAEYGNTDVVSLLLYRRANIDAVDKENHSPLIGMIWTISKEDLDEKIAVARLLLSSGSNPNYLSVSVAKASLEQHRMGLLACAHHWHDCYEKGKPLTKIPSEVIEGGEDAVRTFLDDLEKTSVDQLVYRSKVCIVGPSTWGKTSLVKSMTKNEPLPENIEDRTIAMMERRRNSTM</sequence>
<dbReference type="GeneID" id="20186241"/>
<feature type="repeat" description="ANK" evidence="3">
    <location>
        <begin position="93"/>
        <end position="125"/>
    </location>
</feature>
<dbReference type="EMBL" id="KI669625">
    <property type="protein sequence ID" value="ETN01492.1"/>
    <property type="molecule type" value="Genomic_DNA"/>
</dbReference>
<keyword evidence="1" id="KW-0677">Repeat</keyword>
<protein>
    <submittedName>
        <fullName evidence="4">Uncharacterized protein</fullName>
    </submittedName>
</protein>
<name>W2PKV8_PHYN3</name>
<evidence type="ECO:0000256" key="3">
    <source>
        <dbReference type="PROSITE-ProRule" id="PRU00023"/>
    </source>
</evidence>
<dbReference type="SMART" id="SM00248">
    <property type="entry name" value="ANK"/>
    <property type="match status" value="5"/>
</dbReference>
<accession>W2PKV8</accession>
<dbReference type="VEuPathDB" id="FungiDB:PPTG_17222"/>
<reference evidence="5" key="1">
    <citation type="submission" date="2011-12" db="EMBL/GenBank/DDBJ databases">
        <authorList>
            <consortium name="The Broad Institute Genome Sequencing Platform"/>
            <person name="Russ C."/>
            <person name="Tyler B."/>
            <person name="Panabieres F."/>
            <person name="Shan W."/>
            <person name="Tripathy S."/>
            <person name="Grunwald N."/>
            <person name="Machado M."/>
            <person name="Young S.K."/>
            <person name="Zeng Q."/>
            <person name="Gargeya S."/>
            <person name="Fitzgerald M."/>
            <person name="Haas B."/>
            <person name="Abouelleil A."/>
            <person name="Alvarado L."/>
            <person name="Arachchi H.M."/>
            <person name="Berlin A."/>
            <person name="Chapman S.B."/>
            <person name="Gearin G."/>
            <person name="Goldberg J."/>
            <person name="Griggs A."/>
            <person name="Gujja S."/>
            <person name="Hansen M."/>
            <person name="Heiman D."/>
            <person name="Howarth C."/>
            <person name="Larimer J."/>
            <person name="Lui A."/>
            <person name="MacDonald P.J.P."/>
            <person name="McCowen C."/>
            <person name="Montmayeur A."/>
            <person name="Murphy C."/>
            <person name="Neiman D."/>
            <person name="Pearson M."/>
            <person name="Priest M."/>
            <person name="Roberts A."/>
            <person name="Saif S."/>
            <person name="Shea T."/>
            <person name="Sisk P."/>
            <person name="Stolte C."/>
            <person name="Sykes S."/>
            <person name="Wortman J."/>
            <person name="Nusbaum C."/>
            <person name="Birren B."/>
        </authorList>
    </citation>
    <scope>NUCLEOTIDE SEQUENCE [LARGE SCALE GENOMIC DNA]</scope>
    <source>
        <strain evidence="5">INRA-310</strain>
    </source>
</reference>
<evidence type="ECO:0000256" key="2">
    <source>
        <dbReference type="ARBA" id="ARBA00023043"/>
    </source>
</evidence>
<proteinExistence type="predicted"/>
<dbReference type="AlphaFoldDB" id="W2PKV8"/>
<dbReference type="InterPro" id="IPR027417">
    <property type="entry name" value="P-loop_NTPase"/>
</dbReference>